<keyword evidence="2" id="KW-0812">Transmembrane</keyword>
<feature type="compositionally biased region" description="Basic residues" evidence="1">
    <location>
        <begin position="242"/>
        <end position="261"/>
    </location>
</feature>
<name>A0A285JSC4_9ACTN</name>
<feature type="region of interest" description="Disordered" evidence="1">
    <location>
        <begin position="1"/>
        <end position="28"/>
    </location>
</feature>
<feature type="compositionally biased region" description="Low complexity" evidence="1">
    <location>
        <begin position="231"/>
        <end position="241"/>
    </location>
</feature>
<dbReference type="RefSeq" id="WP_143235213.1">
    <property type="nucleotide sequence ID" value="NZ_OBDY01000025.1"/>
</dbReference>
<proteinExistence type="predicted"/>
<dbReference type="Proteomes" id="UP000219612">
    <property type="component" value="Unassembled WGS sequence"/>
</dbReference>
<protein>
    <recommendedName>
        <fullName evidence="5">DUF5667 domain-containing protein</fullName>
    </recommendedName>
</protein>
<keyword evidence="2" id="KW-0472">Membrane</keyword>
<evidence type="ECO:0000313" key="3">
    <source>
        <dbReference type="EMBL" id="SNY63158.1"/>
    </source>
</evidence>
<feature type="compositionally biased region" description="Basic and acidic residues" evidence="1">
    <location>
        <begin position="197"/>
        <end position="210"/>
    </location>
</feature>
<keyword evidence="4" id="KW-1185">Reference proteome</keyword>
<dbReference type="EMBL" id="OBDY01000025">
    <property type="protein sequence ID" value="SNY63158.1"/>
    <property type="molecule type" value="Genomic_DNA"/>
</dbReference>
<reference evidence="3 4" key="1">
    <citation type="submission" date="2017-09" db="EMBL/GenBank/DDBJ databases">
        <authorList>
            <person name="Ehlers B."/>
            <person name="Leendertz F.H."/>
        </authorList>
    </citation>
    <scope>NUCLEOTIDE SEQUENCE [LARGE SCALE GENOMIC DNA]</scope>
    <source>
        <strain evidence="3 4">CGMCC 4.6857</strain>
    </source>
</reference>
<evidence type="ECO:0000256" key="1">
    <source>
        <dbReference type="SAM" id="MobiDB-lite"/>
    </source>
</evidence>
<dbReference type="OrthoDB" id="3289457at2"/>
<accession>A0A285JSC4</accession>
<evidence type="ECO:0000313" key="4">
    <source>
        <dbReference type="Proteomes" id="UP000219612"/>
    </source>
</evidence>
<gene>
    <name evidence="3" type="ORF">SAMN05421748_12514</name>
</gene>
<evidence type="ECO:0008006" key="5">
    <source>
        <dbReference type="Google" id="ProtNLM"/>
    </source>
</evidence>
<evidence type="ECO:0000256" key="2">
    <source>
        <dbReference type="SAM" id="Phobius"/>
    </source>
</evidence>
<feature type="transmembrane region" description="Helical" evidence="2">
    <location>
        <begin position="49"/>
        <end position="66"/>
    </location>
</feature>
<keyword evidence="2" id="KW-1133">Transmembrane helix</keyword>
<organism evidence="3 4">
    <name type="scientific">Paractinoplanes atraurantiacus</name>
    <dbReference type="NCBI Taxonomy" id="1036182"/>
    <lineage>
        <taxon>Bacteria</taxon>
        <taxon>Bacillati</taxon>
        <taxon>Actinomycetota</taxon>
        <taxon>Actinomycetes</taxon>
        <taxon>Micromonosporales</taxon>
        <taxon>Micromonosporaceae</taxon>
        <taxon>Paractinoplanes</taxon>
    </lineage>
</organism>
<sequence>MTGLGVGRTRTAHLPIVPPTGDSTPVPPHIQGAEWRSEGRARRHTGSRWGLRVLVVGGLAGAAWLLTGAAAHAADRVDGPDGSLLGSVIGADTTAPVTGLLQAAVQPLEAERPDHERHLTDILDVPQRVLSHPAETVDEVRDDNTGTPVDAAVSDVDQVLSDVTGTIRLIGGPETPQRLTAVTDAVTETVDPDDDRQEPTETDRPLKQQPDDEPADAGPASPVTITKASRAPVAGHHAAVPVKHRKVSSAPLAHRHHHHARAAQAAKVVAPERAGEESTPGGDEPAAVLRLRLGDVSGTPTSGSGTPTEGGSAAFLPAAIAGGTMASHLAAIASDVEARQHDAEAPTVSPD</sequence>
<feature type="region of interest" description="Disordered" evidence="1">
    <location>
        <begin position="187"/>
        <end position="286"/>
    </location>
</feature>
<dbReference type="AlphaFoldDB" id="A0A285JSC4"/>